<reference evidence="2" key="1">
    <citation type="submission" date="2021-01" db="EMBL/GenBank/DDBJ databases">
        <authorList>
            <person name="Corre E."/>
            <person name="Pelletier E."/>
            <person name="Niang G."/>
            <person name="Scheremetjew M."/>
            <person name="Finn R."/>
            <person name="Kale V."/>
            <person name="Holt S."/>
            <person name="Cochrane G."/>
            <person name="Meng A."/>
            <person name="Brown T."/>
            <person name="Cohen L."/>
        </authorList>
    </citation>
    <scope>NUCLEOTIDE SEQUENCE</scope>
    <source>
        <strain evidence="2">SoJaBio B1-5/56/2</strain>
    </source>
</reference>
<accession>A0A7S4L018</accession>
<feature type="region of interest" description="Disordered" evidence="1">
    <location>
        <begin position="51"/>
        <end position="86"/>
    </location>
</feature>
<dbReference type="InterPro" id="IPR009097">
    <property type="entry name" value="Cyclic_Pdiesterase"/>
</dbReference>
<dbReference type="Pfam" id="PF13563">
    <property type="entry name" value="2_5_RNA_ligase2"/>
    <property type="match status" value="1"/>
</dbReference>
<dbReference type="PANTHER" id="PTHR37474:SF1">
    <property type="entry name" value="2'-5' RNA LIGASE FAMILY PROTEIN"/>
    <property type="match status" value="1"/>
</dbReference>
<dbReference type="Gene3D" id="3.90.1140.10">
    <property type="entry name" value="Cyclic phosphodiesterase"/>
    <property type="match status" value="1"/>
</dbReference>
<evidence type="ECO:0000313" key="2">
    <source>
        <dbReference type="EMBL" id="CAE2310792.1"/>
    </source>
</evidence>
<evidence type="ECO:0000256" key="1">
    <source>
        <dbReference type="SAM" id="MobiDB-lite"/>
    </source>
</evidence>
<organism evidence="2">
    <name type="scientific">Paramoeba aestuarina</name>
    <dbReference type="NCBI Taxonomy" id="180227"/>
    <lineage>
        <taxon>Eukaryota</taxon>
        <taxon>Amoebozoa</taxon>
        <taxon>Discosea</taxon>
        <taxon>Flabellinia</taxon>
        <taxon>Dactylopodida</taxon>
        <taxon>Paramoebidae</taxon>
        <taxon>Paramoeba</taxon>
    </lineage>
</organism>
<dbReference type="PANTHER" id="PTHR37474">
    <property type="entry name" value="RNA LIGASE/CYCLIC NUCLEOTIDE PHOSPHODIESTERASE"/>
    <property type="match status" value="1"/>
</dbReference>
<gene>
    <name evidence="2" type="ORF">NAES01612_LOCUS13773</name>
</gene>
<feature type="compositionally biased region" description="Basic and acidic residues" evidence="1">
    <location>
        <begin position="69"/>
        <end position="86"/>
    </location>
</feature>
<name>A0A7S4L018_9EUKA</name>
<proteinExistence type="predicted"/>
<sequence>MVLKSLCSFFSISVKSSFLFPFLVSTKLLPRSPQQQVFSFVKHFSQTTYTMSARGRGGRGGRGRGGSGKGKERRVDDKEEKQEVKKSHEWSYQSTLTVCVPEELHPEIQAIRKVHDKAYDRWMPHLNIMFPFVIDTHTANNEQLDKAIELASEELRKFPSFEMEFPTINSFNQGKRQTVHLKPVTNPPSAFRDLYKRLMKVFPQYIKETNGRQELLAHLTIGQWDSSVDLKDLDEELKLDLVKSTTILVDRVSVATRNGDVPFSVKKEILLGPMKS</sequence>
<protein>
    <submittedName>
        <fullName evidence="2">Uncharacterized protein</fullName>
    </submittedName>
</protein>
<dbReference type="AlphaFoldDB" id="A0A7S4L018"/>
<dbReference type="EMBL" id="HBKR01021169">
    <property type="protein sequence ID" value="CAE2310792.1"/>
    <property type="molecule type" value="Transcribed_RNA"/>
</dbReference>
<dbReference type="SUPFAM" id="SSF55144">
    <property type="entry name" value="LigT-like"/>
    <property type="match status" value="1"/>
</dbReference>